<accession>A0ABU5TH21</accession>
<reference evidence="1 2" key="1">
    <citation type="submission" date="2023-12" db="EMBL/GenBank/DDBJ databases">
        <title>Baltic Sea Cyanobacteria.</title>
        <authorList>
            <person name="Delbaje E."/>
            <person name="Fewer D.P."/>
            <person name="Shishido T.K."/>
        </authorList>
    </citation>
    <scope>NUCLEOTIDE SEQUENCE [LARGE SCALE GENOMIC DNA]</scope>
    <source>
        <strain evidence="1 2">UHCC 0370</strain>
    </source>
</reference>
<protein>
    <submittedName>
        <fullName evidence="1">Uncharacterized protein</fullName>
    </submittedName>
</protein>
<dbReference type="Proteomes" id="UP001301388">
    <property type="component" value="Unassembled WGS sequence"/>
</dbReference>
<sequence>MIQPDYKQMTRTELREYMLAHRDDEQAFHTYMDKVQQEAVKTPINDEVIADPKKFATFIEQNKQRKQQEATVQQTNSFSQNFHGNVYGVAGHVAGNQVINAQQQSLASAAMEIQALLTQLAQDYPEGSPEDKQTVAKMELRRKVKEDPTLKDRLLSAIKSGGIETVKVLTNNPFVSIPIETIKGWLEAEPQNKS</sequence>
<dbReference type="InterPro" id="IPR054053">
    <property type="entry name" value="DUF6887"/>
</dbReference>
<dbReference type="EMBL" id="JAYGIE010000023">
    <property type="protein sequence ID" value="MEA5477366.1"/>
    <property type="molecule type" value="Genomic_DNA"/>
</dbReference>
<evidence type="ECO:0000313" key="2">
    <source>
        <dbReference type="Proteomes" id="UP001301388"/>
    </source>
</evidence>
<organism evidence="1 2">
    <name type="scientific">Pseudanabaena galeata UHCC 0370</name>
    <dbReference type="NCBI Taxonomy" id="3110310"/>
    <lineage>
        <taxon>Bacteria</taxon>
        <taxon>Bacillati</taxon>
        <taxon>Cyanobacteriota</taxon>
        <taxon>Cyanophyceae</taxon>
        <taxon>Pseudanabaenales</taxon>
        <taxon>Pseudanabaenaceae</taxon>
        <taxon>Pseudanabaena</taxon>
    </lineage>
</organism>
<dbReference type="Pfam" id="PF21826">
    <property type="entry name" value="DUF6887"/>
    <property type="match status" value="1"/>
</dbReference>
<name>A0ABU5TH21_9CYAN</name>
<dbReference type="RefSeq" id="WP_323260858.1">
    <property type="nucleotide sequence ID" value="NZ_JAYGIE010000023.1"/>
</dbReference>
<comment type="caution">
    <text evidence="1">The sequence shown here is derived from an EMBL/GenBank/DDBJ whole genome shotgun (WGS) entry which is preliminary data.</text>
</comment>
<keyword evidence="2" id="KW-1185">Reference proteome</keyword>
<gene>
    <name evidence="1" type="ORF">VB774_07010</name>
</gene>
<evidence type="ECO:0000313" key="1">
    <source>
        <dbReference type="EMBL" id="MEA5477366.1"/>
    </source>
</evidence>
<proteinExistence type="predicted"/>